<dbReference type="AlphaFoldDB" id="A0A1Y2LBX2"/>
<proteinExistence type="predicted"/>
<sequence>MKTNYLGPHIAPRITSITIFLTMALMLPGVLLVTPANATAQKTGSDWTEKKCTLYQQFRDQTQAPLKQDDLGAEFLQNEAAFVASGCTARSYVCPISAAELKYANTMSLLMMNAGATGSFLPYACN</sequence>
<evidence type="ECO:0000256" key="1">
    <source>
        <dbReference type="SAM" id="Phobius"/>
    </source>
</evidence>
<dbReference type="RefSeq" id="WP_085618645.1">
    <property type="nucleotide sequence ID" value="NZ_JFKB01000006.1"/>
</dbReference>
<gene>
    <name evidence="2" type="ORF">TALK_10695</name>
</gene>
<protein>
    <submittedName>
        <fullName evidence="2">Uncharacterized protein</fullName>
    </submittedName>
</protein>
<name>A0A1Y2LBX2_9PROT</name>
<keyword evidence="1" id="KW-1133">Transmembrane helix</keyword>
<comment type="caution">
    <text evidence="2">The sequence shown here is derived from an EMBL/GenBank/DDBJ whole genome shotgun (WGS) entry which is preliminary data.</text>
</comment>
<dbReference type="EMBL" id="JFKB01000006">
    <property type="protein sequence ID" value="OSQ48054.1"/>
    <property type="molecule type" value="Genomic_DNA"/>
</dbReference>
<reference evidence="2 3" key="1">
    <citation type="submission" date="2014-03" db="EMBL/GenBank/DDBJ databases">
        <title>The draft genome sequence of Thalassospira alkalitolerans JCM 18968.</title>
        <authorList>
            <person name="Lai Q."/>
            <person name="Shao Z."/>
        </authorList>
    </citation>
    <scope>NUCLEOTIDE SEQUENCE [LARGE SCALE GENOMIC DNA]</scope>
    <source>
        <strain evidence="2 3">JCM 18968</strain>
    </source>
</reference>
<dbReference type="Proteomes" id="UP000193396">
    <property type="component" value="Unassembled WGS sequence"/>
</dbReference>
<keyword evidence="1" id="KW-0812">Transmembrane</keyword>
<feature type="transmembrane region" description="Helical" evidence="1">
    <location>
        <begin position="14"/>
        <end position="33"/>
    </location>
</feature>
<accession>A0A1Y2LBX2</accession>
<keyword evidence="3" id="KW-1185">Reference proteome</keyword>
<organism evidence="2 3">
    <name type="scientific">Thalassospira alkalitolerans</name>
    <dbReference type="NCBI Taxonomy" id="1293890"/>
    <lineage>
        <taxon>Bacteria</taxon>
        <taxon>Pseudomonadati</taxon>
        <taxon>Pseudomonadota</taxon>
        <taxon>Alphaproteobacteria</taxon>
        <taxon>Rhodospirillales</taxon>
        <taxon>Thalassospiraceae</taxon>
        <taxon>Thalassospira</taxon>
    </lineage>
</organism>
<dbReference type="OrthoDB" id="7726273at2"/>
<evidence type="ECO:0000313" key="2">
    <source>
        <dbReference type="EMBL" id="OSQ48054.1"/>
    </source>
</evidence>
<keyword evidence="1" id="KW-0472">Membrane</keyword>
<evidence type="ECO:0000313" key="3">
    <source>
        <dbReference type="Proteomes" id="UP000193396"/>
    </source>
</evidence>